<organism evidence="1 2">
    <name type="scientific">Catharanthus roseus</name>
    <name type="common">Madagascar periwinkle</name>
    <name type="synonym">Vinca rosea</name>
    <dbReference type="NCBI Taxonomy" id="4058"/>
    <lineage>
        <taxon>Eukaryota</taxon>
        <taxon>Viridiplantae</taxon>
        <taxon>Streptophyta</taxon>
        <taxon>Embryophyta</taxon>
        <taxon>Tracheophyta</taxon>
        <taxon>Spermatophyta</taxon>
        <taxon>Magnoliopsida</taxon>
        <taxon>eudicotyledons</taxon>
        <taxon>Gunneridae</taxon>
        <taxon>Pentapetalae</taxon>
        <taxon>asterids</taxon>
        <taxon>lamiids</taxon>
        <taxon>Gentianales</taxon>
        <taxon>Apocynaceae</taxon>
        <taxon>Rauvolfioideae</taxon>
        <taxon>Vinceae</taxon>
        <taxon>Catharanthinae</taxon>
        <taxon>Catharanthus</taxon>
    </lineage>
</organism>
<name>A0ACC0ATT2_CATRO</name>
<proteinExistence type="predicted"/>
<accession>A0ACC0ATT2</accession>
<dbReference type="EMBL" id="CM044705">
    <property type="protein sequence ID" value="KAI5664422.1"/>
    <property type="molecule type" value="Genomic_DNA"/>
</dbReference>
<keyword evidence="2" id="KW-1185">Reference proteome</keyword>
<evidence type="ECO:0000313" key="1">
    <source>
        <dbReference type="EMBL" id="KAI5664422.1"/>
    </source>
</evidence>
<comment type="caution">
    <text evidence="1">The sequence shown here is derived from an EMBL/GenBank/DDBJ whole genome shotgun (WGS) entry which is preliminary data.</text>
</comment>
<gene>
    <name evidence="1" type="ORF">M9H77_23745</name>
</gene>
<dbReference type="Proteomes" id="UP001060085">
    <property type="component" value="Linkage Group LG05"/>
</dbReference>
<evidence type="ECO:0000313" key="2">
    <source>
        <dbReference type="Proteomes" id="UP001060085"/>
    </source>
</evidence>
<sequence>MDMGIPRPYPRPCRVGSGSMFHYKSLGLGLGYPEDLDPFTPRLNYTIGRVPLIPAIRIFFPKAEKGMASQYDLSLYTYEIASHGYNPFYPLFFNLTLHKTSIRGANS</sequence>
<protein>
    <submittedName>
        <fullName evidence="1">Uncharacterized protein</fullName>
    </submittedName>
</protein>
<reference evidence="2" key="1">
    <citation type="journal article" date="2023" name="Nat. Plants">
        <title>Single-cell RNA sequencing provides a high-resolution roadmap for understanding the multicellular compartmentation of specialized metabolism.</title>
        <authorList>
            <person name="Sun S."/>
            <person name="Shen X."/>
            <person name="Li Y."/>
            <person name="Li Y."/>
            <person name="Wang S."/>
            <person name="Li R."/>
            <person name="Zhang H."/>
            <person name="Shen G."/>
            <person name="Guo B."/>
            <person name="Wei J."/>
            <person name="Xu J."/>
            <person name="St-Pierre B."/>
            <person name="Chen S."/>
            <person name="Sun C."/>
        </authorList>
    </citation>
    <scope>NUCLEOTIDE SEQUENCE [LARGE SCALE GENOMIC DNA]</scope>
</reference>